<feature type="domain" description="4Fe-4S His(Cys)3-ligated-type" evidence="7">
    <location>
        <begin position="85"/>
        <end position="124"/>
    </location>
</feature>
<dbReference type="Proteomes" id="UP001206312">
    <property type="component" value="Unassembled WGS sequence"/>
</dbReference>
<protein>
    <submittedName>
        <fullName evidence="8">2Fe-2S iron-sulfur cluster-binding protein</fullName>
    </submittedName>
</protein>
<dbReference type="CDD" id="cd00207">
    <property type="entry name" value="fer2"/>
    <property type="match status" value="1"/>
</dbReference>
<dbReference type="InterPro" id="IPR036010">
    <property type="entry name" value="2Fe-2S_ferredoxin-like_sf"/>
</dbReference>
<dbReference type="EMBL" id="JAMXIB010000001">
    <property type="protein sequence ID" value="MCO5723269.1"/>
    <property type="molecule type" value="Genomic_DNA"/>
</dbReference>
<dbReference type="SUPFAM" id="SSF54292">
    <property type="entry name" value="2Fe-2S ferredoxin-like"/>
    <property type="match status" value="1"/>
</dbReference>
<dbReference type="Gene3D" id="3.30.70.20">
    <property type="match status" value="1"/>
</dbReference>
<gene>
    <name evidence="8" type="ORF">NG653_00275</name>
</gene>
<dbReference type="Pfam" id="PF13459">
    <property type="entry name" value="Fer4_15"/>
    <property type="match status" value="1"/>
</dbReference>
<evidence type="ECO:0000256" key="2">
    <source>
        <dbReference type="ARBA" id="ARBA00022723"/>
    </source>
</evidence>
<evidence type="ECO:0000313" key="8">
    <source>
        <dbReference type="EMBL" id="MCO5723269.1"/>
    </source>
</evidence>
<reference evidence="8 9" key="1">
    <citation type="submission" date="2022-06" db="EMBL/GenBank/DDBJ databases">
        <authorList>
            <person name="Xuan X."/>
        </authorList>
    </citation>
    <scope>NUCLEOTIDE SEQUENCE [LARGE SCALE GENOMIC DNA]</scope>
    <source>
        <strain evidence="8 9">2V75</strain>
    </source>
</reference>
<evidence type="ECO:0000256" key="4">
    <source>
        <dbReference type="ARBA" id="ARBA00023004"/>
    </source>
</evidence>
<dbReference type="Pfam" id="PF13510">
    <property type="entry name" value="Fer2_4"/>
    <property type="match status" value="1"/>
</dbReference>
<dbReference type="InterPro" id="IPR001041">
    <property type="entry name" value="2Fe-2S_ferredoxin-type"/>
</dbReference>
<keyword evidence="4" id="KW-0408">Iron</keyword>
<keyword evidence="2" id="KW-0479">Metal-binding</keyword>
<dbReference type="PROSITE" id="PS51085">
    <property type="entry name" value="2FE2S_FER_2"/>
    <property type="match status" value="1"/>
</dbReference>
<accession>A0ABT1AUC3</accession>
<dbReference type="InterPro" id="IPR019574">
    <property type="entry name" value="NADH_UbQ_OxRdtase_Gsu_4Fe4S-bd"/>
</dbReference>
<evidence type="ECO:0000259" key="7">
    <source>
        <dbReference type="PROSITE" id="PS51839"/>
    </source>
</evidence>
<evidence type="ECO:0000259" key="6">
    <source>
        <dbReference type="PROSITE" id="PS51085"/>
    </source>
</evidence>
<dbReference type="Pfam" id="PF10588">
    <property type="entry name" value="NADH-G_4Fe-4S_3"/>
    <property type="match status" value="1"/>
</dbReference>
<keyword evidence="1" id="KW-0004">4Fe-4S</keyword>
<keyword evidence="9" id="KW-1185">Reference proteome</keyword>
<dbReference type="InterPro" id="IPR051349">
    <property type="entry name" value="Hydrogenase_assoc-protein"/>
</dbReference>
<dbReference type="RefSeq" id="WP_252739651.1">
    <property type="nucleotide sequence ID" value="NZ_JAMXIB010000001.1"/>
</dbReference>
<keyword evidence="5" id="KW-0411">Iron-sulfur</keyword>
<dbReference type="SMART" id="SM00929">
    <property type="entry name" value="NADH-G_4Fe-4S_3"/>
    <property type="match status" value="1"/>
</dbReference>
<evidence type="ECO:0000256" key="3">
    <source>
        <dbReference type="ARBA" id="ARBA00023002"/>
    </source>
</evidence>
<evidence type="ECO:0000256" key="5">
    <source>
        <dbReference type="ARBA" id="ARBA00023014"/>
    </source>
</evidence>
<evidence type="ECO:0000313" key="9">
    <source>
        <dbReference type="Proteomes" id="UP001206312"/>
    </source>
</evidence>
<organism evidence="8 9">
    <name type="scientific">Robiginitalea marina</name>
    <dbReference type="NCBI Taxonomy" id="2954105"/>
    <lineage>
        <taxon>Bacteria</taxon>
        <taxon>Pseudomonadati</taxon>
        <taxon>Bacteroidota</taxon>
        <taxon>Flavobacteriia</taxon>
        <taxon>Flavobacteriales</taxon>
        <taxon>Flavobacteriaceae</taxon>
        <taxon>Robiginitalea</taxon>
    </lineage>
</organism>
<dbReference type="InterPro" id="IPR006137">
    <property type="entry name" value="NADH_UbQ_OxRdtase-like_20kDa"/>
</dbReference>
<comment type="caution">
    <text evidence="8">The sequence shown here is derived from an EMBL/GenBank/DDBJ whole genome shotgun (WGS) entry which is preliminary data.</text>
</comment>
<dbReference type="Gene3D" id="3.10.20.740">
    <property type="match status" value="1"/>
</dbReference>
<dbReference type="Pfam" id="PF01058">
    <property type="entry name" value="Oxidored_q6"/>
    <property type="match status" value="1"/>
</dbReference>
<dbReference type="PANTHER" id="PTHR42845:SF1">
    <property type="entry name" value="HYDROGENASE SMALL SUBUNIT"/>
    <property type="match status" value="1"/>
</dbReference>
<name>A0ABT1AUC3_9FLAO</name>
<dbReference type="InterPro" id="IPR037024">
    <property type="entry name" value="NiFe_Hase_small_N_sf"/>
</dbReference>
<dbReference type="Gene3D" id="3.40.50.700">
    <property type="entry name" value="NADH:ubiquinone oxidoreductase-like, 20kDa subunit"/>
    <property type="match status" value="1"/>
</dbReference>
<dbReference type="PANTHER" id="PTHR42845">
    <property type="entry name" value="COENZYME F420-REDUCING HYDROGENASE, GAMMA SUBUNIT"/>
    <property type="match status" value="1"/>
</dbReference>
<dbReference type="PROSITE" id="PS51839">
    <property type="entry name" value="4FE4S_HC3"/>
    <property type="match status" value="1"/>
</dbReference>
<dbReference type="SUPFAM" id="SSF56770">
    <property type="entry name" value="HydA/Nqo6-like"/>
    <property type="match status" value="1"/>
</dbReference>
<keyword evidence="3" id="KW-0560">Oxidoreductase</keyword>
<proteinExistence type="predicted"/>
<feature type="domain" description="2Fe-2S ferredoxin-type" evidence="6">
    <location>
        <begin position="8"/>
        <end position="85"/>
    </location>
</feature>
<evidence type="ECO:0000256" key="1">
    <source>
        <dbReference type="ARBA" id="ARBA00022485"/>
    </source>
</evidence>
<sequence>MKNTRSEKRVTITIDGKPYQAAEGRNLVDAAKEAGVFIPSLCYFKHLDPPLGTCRACTCKVNGRNVPACMQRVEEGMAVEVNTPELIDIRKALVEMMFAEGNHFCPSCVKSGNCDLQHMGYELGITHMRFPHLFRDRHTDYQSRRMVLENNRCIKCRRCVEEVFTDQGKRVFMYQNRGIETLVGIDHEQEALLTEAQAEAAMNLCPTGAIVVRGKRVAKPFGLRSFDQQSEQEDYGIRWSANGDRSPREKKMVATVSLAGCFGCHMSLLDIDEEILDLVDLVEFHKSPLTDIKRFTQRCDLGIVEGGCCNTENIETLREFRENCDILVAVGECAIWGGLPAMRNTIPLGECLEEAFINAQTNDEGEGRVPYHEDLPKLLNRVYACNEIVKIDYLIPGCPPSASHLWKVIRNILWGEEFSVLYHEFKYD</sequence>